<feature type="domain" description="TF-B3" evidence="9">
    <location>
        <begin position="169"/>
        <end position="282"/>
    </location>
</feature>
<dbReference type="InterPro" id="IPR044800">
    <property type="entry name" value="LEC2-like"/>
</dbReference>
<dbReference type="GO" id="GO:0003700">
    <property type="term" value="F:DNA-binding transcription factor activity"/>
    <property type="evidence" value="ECO:0007669"/>
    <property type="project" value="InterPro"/>
</dbReference>
<feature type="region of interest" description="Disordered" evidence="8">
    <location>
        <begin position="9"/>
        <end position="46"/>
    </location>
</feature>
<dbReference type="PROSITE" id="PS50863">
    <property type="entry name" value="B3"/>
    <property type="match status" value="1"/>
</dbReference>
<dbReference type="SMART" id="SM01019">
    <property type="entry name" value="B3"/>
    <property type="match status" value="1"/>
</dbReference>
<proteinExistence type="inferred from homology"/>
<keyword evidence="3" id="KW-0936">Ethylene signaling pathway</keyword>
<dbReference type="GO" id="GO:0009873">
    <property type="term" value="P:ethylene-activated signaling pathway"/>
    <property type="evidence" value="ECO:0007669"/>
    <property type="project" value="UniProtKB-KW"/>
</dbReference>
<evidence type="ECO:0000256" key="7">
    <source>
        <dbReference type="ARBA" id="ARBA00023242"/>
    </source>
</evidence>
<dbReference type="EMBL" id="JAKUCV010002912">
    <property type="protein sequence ID" value="KAJ4840970.1"/>
    <property type="molecule type" value="Genomic_DNA"/>
</dbReference>
<evidence type="ECO:0000256" key="4">
    <source>
        <dbReference type="ARBA" id="ARBA00023015"/>
    </source>
</evidence>
<keyword evidence="7" id="KW-0539">Nucleus</keyword>
<comment type="similarity">
    <text evidence="2">Belongs to the AP2/ERF transcription factor family. RAV subfamily.</text>
</comment>
<evidence type="ECO:0000256" key="5">
    <source>
        <dbReference type="ARBA" id="ARBA00023125"/>
    </source>
</evidence>
<evidence type="ECO:0000256" key="2">
    <source>
        <dbReference type="ARBA" id="ARBA00009089"/>
    </source>
</evidence>
<comment type="subcellular location">
    <subcellularLocation>
        <location evidence="1">Nucleus</location>
    </subcellularLocation>
</comment>
<gene>
    <name evidence="11" type="ORF">Tsubulata_018165</name>
</gene>
<reference evidence="11" key="2">
    <citation type="journal article" date="2023" name="Plants (Basel)">
        <title>Annotation of the Turnera subulata (Passifloraceae) Draft Genome Reveals the S-Locus Evolved after the Divergence of Turneroideae from Passifloroideae in a Stepwise Manner.</title>
        <authorList>
            <person name="Henning P.M."/>
            <person name="Roalson E.H."/>
            <person name="Mir W."/>
            <person name="McCubbin A.G."/>
            <person name="Shore J.S."/>
        </authorList>
    </citation>
    <scope>NUCLEOTIDE SEQUENCE</scope>
    <source>
        <strain evidence="11">F60SS</strain>
    </source>
</reference>
<feature type="compositionally biased region" description="Polar residues" evidence="8">
    <location>
        <begin position="23"/>
        <end position="44"/>
    </location>
</feature>
<dbReference type="CDD" id="cd10017">
    <property type="entry name" value="B3_DNA"/>
    <property type="match status" value="1"/>
</dbReference>
<sequence length="352" mass="40175">MEEEIVSLISSDREASVTDDISDSNSCCQQSPPSKRTRNGNGIPTSKFKGVVPHQNGHWGCQIYANHQRIWLGTFKSENEAAMAYDSAAMKLRSGDLHRNFPFDSFAAEELNFQTHYTTEAVLRMIKEGSYPSKFADFISICSERVDTELSLEVVKSHNNRGPMRKLLFEKELTPSDVGKLNRLVIPKKFAVKFFPPIPEDRDENETVDDKVDDIQLTFYDKSMKLWKFRYCYWKSSQSYVFTRGWSRFVKANKLNSKDVVTFSLCESRENAEATQTFYMIDVISNQDSNALVGMANESNAMEMGLQLRLGQSVACDSCMMNGKQEEEMMETNSMAIDFKKNGLRLFGTRII</sequence>
<dbReference type="InterPro" id="IPR016177">
    <property type="entry name" value="DNA-bd_dom_sf"/>
</dbReference>
<dbReference type="GO" id="GO:0005634">
    <property type="term" value="C:nucleus"/>
    <property type="evidence" value="ECO:0007669"/>
    <property type="project" value="UniProtKB-SubCell"/>
</dbReference>
<accession>A0A9Q0G087</accession>
<dbReference type="PROSITE" id="PS51032">
    <property type="entry name" value="AP2_ERF"/>
    <property type="match status" value="1"/>
</dbReference>
<evidence type="ECO:0000313" key="12">
    <source>
        <dbReference type="Proteomes" id="UP001141552"/>
    </source>
</evidence>
<evidence type="ECO:0000256" key="8">
    <source>
        <dbReference type="SAM" id="MobiDB-lite"/>
    </source>
</evidence>
<evidence type="ECO:0000259" key="9">
    <source>
        <dbReference type="PROSITE" id="PS50863"/>
    </source>
</evidence>
<dbReference type="SUPFAM" id="SSF54171">
    <property type="entry name" value="DNA-binding domain"/>
    <property type="match status" value="1"/>
</dbReference>
<dbReference type="Gene3D" id="2.40.330.10">
    <property type="entry name" value="DNA-binding pseudobarrel domain"/>
    <property type="match status" value="1"/>
</dbReference>
<reference evidence="11" key="1">
    <citation type="submission" date="2022-02" db="EMBL/GenBank/DDBJ databases">
        <authorList>
            <person name="Henning P.M."/>
            <person name="McCubbin A.G."/>
            <person name="Shore J.S."/>
        </authorList>
    </citation>
    <scope>NUCLEOTIDE SEQUENCE</scope>
    <source>
        <strain evidence="11">F60SS</strain>
        <tissue evidence="11">Leaves</tissue>
    </source>
</reference>
<dbReference type="SUPFAM" id="SSF101936">
    <property type="entry name" value="DNA-binding pseudobarrel domain"/>
    <property type="match status" value="1"/>
</dbReference>
<keyword evidence="4" id="KW-0805">Transcription regulation</keyword>
<keyword evidence="12" id="KW-1185">Reference proteome</keyword>
<evidence type="ECO:0000256" key="1">
    <source>
        <dbReference type="ARBA" id="ARBA00004123"/>
    </source>
</evidence>
<comment type="caution">
    <text evidence="11">The sequence shown here is derived from an EMBL/GenBank/DDBJ whole genome shotgun (WGS) entry which is preliminary data.</text>
</comment>
<dbReference type="CDD" id="cd00018">
    <property type="entry name" value="AP2"/>
    <property type="match status" value="1"/>
</dbReference>
<keyword evidence="6" id="KW-0804">Transcription</keyword>
<dbReference type="InterPro" id="IPR036955">
    <property type="entry name" value="AP2/ERF_dom_sf"/>
</dbReference>
<evidence type="ECO:0000313" key="11">
    <source>
        <dbReference type="EMBL" id="KAJ4840970.1"/>
    </source>
</evidence>
<evidence type="ECO:0000256" key="3">
    <source>
        <dbReference type="ARBA" id="ARBA00022745"/>
    </source>
</evidence>
<keyword evidence="5" id="KW-0238">DNA-binding</keyword>
<dbReference type="Pfam" id="PF02362">
    <property type="entry name" value="B3"/>
    <property type="match status" value="1"/>
</dbReference>
<dbReference type="Gene3D" id="3.30.730.10">
    <property type="entry name" value="AP2/ERF domain"/>
    <property type="match status" value="1"/>
</dbReference>
<name>A0A9Q0G087_9ROSI</name>
<protein>
    <submittedName>
        <fullName evidence="11">Uncharacterized protein</fullName>
    </submittedName>
</protein>
<dbReference type="Proteomes" id="UP001141552">
    <property type="component" value="Unassembled WGS sequence"/>
</dbReference>
<dbReference type="PANTHER" id="PTHR31140">
    <property type="entry name" value="B3 DOMAIN-CONTAINING TRANSCRIPTION FACTOR ABI3"/>
    <property type="match status" value="1"/>
</dbReference>
<dbReference type="InterPro" id="IPR001471">
    <property type="entry name" value="AP2/ERF_dom"/>
</dbReference>
<dbReference type="SMART" id="SM00380">
    <property type="entry name" value="AP2"/>
    <property type="match status" value="1"/>
</dbReference>
<dbReference type="FunFam" id="3.30.730.10:FF:000008">
    <property type="entry name" value="AP2 domain-containing protein RAP2.8"/>
    <property type="match status" value="1"/>
</dbReference>
<dbReference type="OrthoDB" id="2020802at2759"/>
<evidence type="ECO:0000256" key="6">
    <source>
        <dbReference type="ARBA" id="ARBA00023163"/>
    </source>
</evidence>
<feature type="domain" description="AP2/ERF" evidence="10">
    <location>
        <begin position="47"/>
        <end position="102"/>
    </location>
</feature>
<dbReference type="AlphaFoldDB" id="A0A9Q0G087"/>
<dbReference type="InterPro" id="IPR003340">
    <property type="entry name" value="B3_DNA-bd"/>
</dbReference>
<evidence type="ECO:0000259" key="10">
    <source>
        <dbReference type="PROSITE" id="PS51032"/>
    </source>
</evidence>
<dbReference type="PANTHER" id="PTHR31140:SF58">
    <property type="entry name" value="DNA-BINDING PROTEIN RAV1"/>
    <property type="match status" value="1"/>
</dbReference>
<organism evidence="11 12">
    <name type="scientific">Turnera subulata</name>
    <dbReference type="NCBI Taxonomy" id="218843"/>
    <lineage>
        <taxon>Eukaryota</taxon>
        <taxon>Viridiplantae</taxon>
        <taxon>Streptophyta</taxon>
        <taxon>Embryophyta</taxon>
        <taxon>Tracheophyta</taxon>
        <taxon>Spermatophyta</taxon>
        <taxon>Magnoliopsida</taxon>
        <taxon>eudicotyledons</taxon>
        <taxon>Gunneridae</taxon>
        <taxon>Pentapetalae</taxon>
        <taxon>rosids</taxon>
        <taxon>fabids</taxon>
        <taxon>Malpighiales</taxon>
        <taxon>Passifloraceae</taxon>
        <taxon>Turnera</taxon>
    </lineage>
</organism>
<dbReference type="GO" id="GO:0003677">
    <property type="term" value="F:DNA binding"/>
    <property type="evidence" value="ECO:0007669"/>
    <property type="project" value="UniProtKB-KW"/>
</dbReference>
<dbReference type="InterPro" id="IPR015300">
    <property type="entry name" value="DNA-bd_pseudobarrel_sf"/>
</dbReference>